<evidence type="ECO:0000256" key="3">
    <source>
        <dbReference type="ARBA" id="ARBA00008142"/>
    </source>
</evidence>
<comment type="catalytic activity">
    <reaction evidence="1 14">
        <text>a 2'-deoxyribonucleoside 5'-diphosphate + ATP = a 2'-deoxyribonucleoside 5'-triphosphate + ADP</text>
        <dbReference type="Rhea" id="RHEA:44640"/>
        <dbReference type="ChEBI" id="CHEBI:30616"/>
        <dbReference type="ChEBI" id="CHEBI:61560"/>
        <dbReference type="ChEBI" id="CHEBI:73316"/>
        <dbReference type="ChEBI" id="CHEBI:456216"/>
        <dbReference type="EC" id="2.7.4.6"/>
    </reaction>
</comment>
<evidence type="ECO:0000256" key="2">
    <source>
        <dbReference type="ARBA" id="ARBA00000937"/>
    </source>
</evidence>
<evidence type="ECO:0000256" key="12">
    <source>
        <dbReference type="PROSITE-ProRule" id="PRU00706"/>
    </source>
</evidence>
<dbReference type="GO" id="GO:0046872">
    <property type="term" value="F:metal ion binding"/>
    <property type="evidence" value="ECO:0007669"/>
    <property type="project" value="UniProtKB-KW"/>
</dbReference>
<dbReference type="PRINTS" id="PR01243">
    <property type="entry name" value="NUCDPKINASE"/>
</dbReference>
<evidence type="ECO:0000256" key="9">
    <source>
        <dbReference type="ARBA" id="ARBA00022840"/>
    </source>
</evidence>
<keyword evidence="15" id="KW-0732">Signal</keyword>
<feature type="domain" description="Nucleoside diphosphate kinase-like" evidence="16">
    <location>
        <begin position="30"/>
        <end position="170"/>
    </location>
</feature>
<keyword evidence="9 14" id="KW-0067">ATP-binding</keyword>
<feature type="binding site" evidence="12">
    <location>
        <position position="114"/>
    </location>
    <ligand>
        <name>ATP</name>
        <dbReference type="ChEBI" id="CHEBI:30616"/>
    </ligand>
</feature>
<dbReference type="SMART" id="SM00562">
    <property type="entry name" value="NDK"/>
    <property type="match status" value="1"/>
</dbReference>
<feature type="binding site" evidence="12">
    <location>
        <position position="86"/>
    </location>
    <ligand>
        <name>ATP</name>
        <dbReference type="ChEBI" id="CHEBI:30616"/>
    </ligand>
</feature>
<feature type="active site" description="Pros-phosphohistidine intermediate" evidence="12">
    <location>
        <position position="147"/>
    </location>
</feature>
<dbReference type="PROSITE" id="PS51374">
    <property type="entry name" value="NDPK_LIKE"/>
    <property type="match status" value="1"/>
</dbReference>
<dbReference type="EC" id="2.7.4.6" evidence="14"/>
<protein>
    <recommendedName>
        <fullName evidence="14">Nucleoside diphosphate kinase</fullName>
        <ecNumber evidence="14">2.7.4.6</ecNumber>
    </recommendedName>
</protein>
<dbReference type="Pfam" id="PF00334">
    <property type="entry name" value="NDK"/>
    <property type="match status" value="1"/>
</dbReference>
<evidence type="ECO:0000256" key="4">
    <source>
        <dbReference type="ARBA" id="ARBA00022490"/>
    </source>
</evidence>
<comment type="similarity">
    <text evidence="3 12 13">Belongs to the NDK family.</text>
</comment>
<organism evidence="17 18">
    <name type="scientific">Erythroxylum novogranatense</name>
    <dbReference type="NCBI Taxonomy" id="1862640"/>
    <lineage>
        <taxon>Eukaryota</taxon>
        <taxon>Viridiplantae</taxon>
        <taxon>Streptophyta</taxon>
        <taxon>Embryophyta</taxon>
        <taxon>Tracheophyta</taxon>
        <taxon>Spermatophyta</taxon>
        <taxon>Magnoliopsida</taxon>
        <taxon>eudicotyledons</taxon>
        <taxon>Gunneridae</taxon>
        <taxon>Pentapetalae</taxon>
        <taxon>rosids</taxon>
        <taxon>fabids</taxon>
        <taxon>Malpighiales</taxon>
        <taxon>Erythroxylaceae</taxon>
        <taxon>Erythroxylum</taxon>
    </lineage>
</organism>
<feature type="binding site" evidence="12">
    <location>
        <position position="144"/>
    </location>
    <ligand>
        <name>ATP</name>
        <dbReference type="ChEBI" id="CHEBI:30616"/>
    </ligand>
</feature>
<dbReference type="InterPro" id="IPR001564">
    <property type="entry name" value="Nucleoside_diP_kinase"/>
</dbReference>
<dbReference type="GO" id="GO:0006241">
    <property type="term" value="P:CTP biosynthetic process"/>
    <property type="evidence" value="ECO:0007669"/>
    <property type="project" value="InterPro"/>
</dbReference>
<name>A0AAV8U3X6_9ROSI</name>
<sequence length="211" mass="23475">MVLRFASIFFFLLISVCFPVRSLTSGNAGKERTLAMIKPDGVSGNHTEKIKEAILESGFGIAKEIVTSFNEDSASRFYAEHSLKKFFVSLIKYITRGQVLVMVLEKENAVADWRSLMGPTDAQEAKISHPNSIRAMCGLNIEQNCVHGSDSLQSARREIAFFFGDMSSGSVNFSILNYISGLIVGYIRTQVLPFLLVTELLCRDITMGPWF</sequence>
<keyword evidence="11" id="KW-0546">Nucleotide metabolism</keyword>
<feature type="binding site" evidence="12">
    <location>
        <position position="38"/>
    </location>
    <ligand>
        <name>ATP</name>
        <dbReference type="ChEBI" id="CHEBI:30616"/>
    </ligand>
</feature>
<dbReference type="GO" id="GO:0006183">
    <property type="term" value="P:GTP biosynthetic process"/>
    <property type="evidence" value="ECO:0007669"/>
    <property type="project" value="InterPro"/>
</dbReference>
<keyword evidence="18" id="KW-1185">Reference proteome</keyword>
<keyword evidence="10" id="KW-0460">Magnesium</keyword>
<feature type="chain" id="PRO_5043372954" description="Nucleoside diphosphate kinase" evidence="15">
    <location>
        <begin position="23"/>
        <end position="211"/>
    </location>
</feature>
<dbReference type="GO" id="GO:0006228">
    <property type="term" value="P:UTP biosynthetic process"/>
    <property type="evidence" value="ECO:0007669"/>
    <property type="project" value="InterPro"/>
</dbReference>
<accession>A0AAV8U3X6</accession>
<dbReference type="InterPro" id="IPR034907">
    <property type="entry name" value="NDK-like_dom"/>
</dbReference>
<dbReference type="GO" id="GO:0005524">
    <property type="term" value="F:ATP binding"/>
    <property type="evidence" value="ECO:0007669"/>
    <property type="project" value="UniProtKB-KW"/>
</dbReference>
<evidence type="ECO:0000256" key="7">
    <source>
        <dbReference type="ARBA" id="ARBA00022741"/>
    </source>
</evidence>
<comment type="caution">
    <text evidence="17">The sequence shown here is derived from an EMBL/GenBank/DDBJ whole genome shotgun (WGS) entry which is preliminary data.</text>
</comment>
<dbReference type="EMBL" id="JAIWQS010000001">
    <property type="protein sequence ID" value="KAJ8773991.1"/>
    <property type="molecule type" value="Genomic_DNA"/>
</dbReference>
<evidence type="ECO:0000256" key="10">
    <source>
        <dbReference type="ARBA" id="ARBA00022842"/>
    </source>
</evidence>
<dbReference type="InterPro" id="IPR023005">
    <property type="entry name" value="Nucleoside_diP_kinase_AS"/>
</dbReference>
<evidence type="ECO:0000313" key="17">
    <source>
        <dbReference type="EMBL" id="KAJ8773991.1"/>
    </source>
</evidence>
<feature type="binding site" evidence="12">
    <location>
        <position position="134"/>
    </location>
    <ligand>
        <name>ATP</name>
        <dbReference type="ChEBI" id="CHEBI:30616"/>
    </ligand>
</feature>
<keyword evidence="7 14" id="KW-0547">Nucleotide-binding</keyword>
<keyword evidence="5 14" id="KW-0808">Transferase</keyword>
<dbReference type="Proteomes" id="UP001159364">
    <property type="component" value="Linkage Group LG01"/>
</dbReference>
<evidence type="ECO:0000256" key="14">
    <source>
        <dbReference type="RuleBase" id="RU004013"/>
    </source>
</evidence>
<gene>
    <name evidence="17" type="ORF">K2173_009422</name>
</gene>
<evidence type="ECO:0000256" key="13">
    <source>
        <dbReference type="RuleBase" id="RU004011"/>
    </source>
</evidence>
<dbReference type="PANTHER" id="PTHR46161">
    <property type="entry name" value="NUCLEOSIDE DIPHOSPHATE KINASE"/>
    <property type="match status" value="1"/>
</dbReference>
<comment type="catalytic activity">
    <reaction evidence="2">
        <text>a ribonucleoside 5'-diphosphate + ATP = a ribonucleoside 5'-triphosphate + ADP</text>
        <dbReference type="Rhea" id="RHEA:18113"/>
        <dbReference type="ChEBI" id="CHEBI:30616"/>
        <dbReference type="ChEBI" id="CHEBI:57930"/>
        <dbReference type="ChEBI" id="CHEBI:61557"/>
        <dbReference type="ChEBI" id="CHEBI:456216"/>
        <dbReference type="EC" id="2.7.4.6"/>
    </reaction>
</comment>
<reference evidence="17 18" key="1">
    <citation type="submission" date="2021-09" db="EMBL/GenBank/DDBJ databases">
        <title>Genomic insights and catalytic innovation underlie evolution of tropane alkaloids biosynthesis.</title>
        <authorList>
            <person name="Wang Y.-J."/>
            <person name="Tian T."/>
            <person name="Huang J.-P."/>
            <person name="Huang S.-X."/>
        </authorList>
    </citation>
    <scope>NUCLEOTIDE SEQUENCE [LARGE SCALE GENOMIC DNA]</scope>
    <source>
        <strain evidence="17">KIB-2018</strain>
        <tissue evidence="17">Leaf</tissue>
    </source>
</reference>
<feature type="signal peptide" evidence="15">
    <location>
        <begin position="1"/>
        <end position="22"/>
    </location>
</feature>
<evidence type="ECO:0000256" key="15">
    <source>
        <dbReference type="SAM" id="SignalP"/>
    </source>
</evidence>
<keyword evidence="8 14" id="KW-0418">Kinase</keyword>
<evidence type="ECO:0000313" key="18">
    <source>
        <dbReference type="Proteomes" id="UP001159364"/>
    </source>
</evidence>
<keyword evidence="6" id="KW-0479">Metal-binding</keyword>
<evidence type="ECO:0000256" key="5">
    <source>
        <dbReference type="ARBA" id="ARBA00022679"/>
    </source>
</evidence>
<evidence type="ECO:0000256" key="1">
    <source>
        <dbReference type="ARBA" id="ARBA00000082"/>
    </source>
</evidence>
<evidence type="ECO:0000256" key="11">
    <source>
        <dbReference type="ARBA" id="ARBA00023080"/>
    </source>
</evidence>
<keyword evidence="4" id="KW-0963">Cytoplasm</keyword>
<dbReference type="GO" id="GO:0004550">
    <property type="term" value="F:nucleoside diphosphate kinase activity"/>
    <property type="evidence" value="ECO:0007669"/>
    <property type="project" value="UniProtKB-EC"/>
</dbReference>
<dbReference type="PROSITE" id="PS00469">
    <property type="entry name" value="NDPK"/>
    <property type="match status" value="1"/>
</dbReference>
<feature type="binding site" evidence="12">
    <location>
        <position position="120"/>
    </location>
    <ligand>
        <name>ATP</name>
        <dbReference type="ChEBI" id="CHEBI:30616"/>
    </ligand>
</feature>
<evidence type="ECO:0000256" key="8">
    <source>
        <dbReference type="ARBA" id="ARBA00022777"/>
    </source>
</evidence>
<dbReference type="AlphaFoldDB" id="A0AAV8U3X6"/>
<dbReference type="SUPFAM" id="SSF54919">
    <property type="entry name" value="Nucleoside diphosphate kinase, NDK"/>
    <property type="match status" value="1"/>
</dbReference>
<dbReference type="InterPro" id="IPR036850">
    <property type="entry name" value="NDK-like_dom_sf"/>
</dbReference>
<dbReference type="PANTHER" id="PTHR46161:SF3">
    <property type="entry name" value="NUCLEOSIDE DIPHOSPHATE KINASE DDB_G0292928-RELATED"/>
    <property type="match status" value="1"/>
</dbReference>
<dbReference type="Gene3D" id="3.30.70.141">
    <property type="entry name" value="Nucleoside diphosphate kinase-like domain"/>
    <property type="match status" value="1"/>
</dbReference>
<proteinExistence type="inferred from homology"/>
<evidence type="ECO:0000256" key="6">
    <source>
        <dbReference type="ARBA" id="ARBA00022723"/>
    </source>
</evidence>
<evidence type="ECO:0000259" key="16">
    <source>
        <dbReference type="SMART" id="SM00562"/>
    </source>
</evidence>